<dbReference type="InterPro" id="IPR043128">
    <property type="entry name" value="Rev_trsase/Diguanyl_cyclase"/>
</dbReference>
<dbReference type="InterPro" id="IPR000160">
    <property type="entry name" value="GGDEF_dom"/>
</dbReference>
<dbReference type="PANTHER" id="PTHR36304">
    <property type="entry name" value="DOMAIN GTPASE-ACTIVATING PROTEIN, PUTATIVE-RELATED-RELATED"/>
    <property type="match status" value="1"/>
</dbReference>
<proteinExistence type="predicted"/>
<dbReference type="Pfam" id="PF00990">
    <property type="entry name" value="GGDEF"/>
    <property type="match status" value="1"/>
</dbReference>
<gene>
    <name evidence="2" type="ORF">J0M35_02985</name>
</gene>
<sequence length="537" mass="59774">MLRRTGPIPKSLQKLPAAPGLSEIHHYLQAAMEHRGKQVEISWTTPDRLVDFTLNIHCPWRGGDTEWKLFVGKNMRLVWDYKSCDVLLVYNLIISSCGEVHQSIQADGALSVSEAYRDSSKRRDTYYMNTAAPVEESDPSSVNRIGTQDNAWSRSTLPPTGDLSLVEISRLLQSILLARMTGRLDIDQTSLHAKVFFVDGEPQLADVGGIAGDEGILELLTWREGKYKFEPRVRVTERNVGQKIETLVIQGVQLVDKVNFIRNVGLLPDSVLLKKHQAISSTELDNLAAHDTSMDAGLLKRFYQAIDDKTAIKTLVENQRLTRSQWVPLVAGLLGSDLISFTNDFVASREEKPAIAPKSIDKSKIHSVMMSLRRPETGMFTYPAFLYFLEQEYFRGYRSGSPLSVMIMEMRVVSGPPNLSREPLDVPAVAEVVRRISRLKRHIDLLAHYEQYDYAMLLPNTKTSGANIFAQRVARAIWSSPLAYGVDSANLSLAFGVACIPDDCLDLGVLLAAAEAAKAQALRAATPIALYRDLKGC</sequence>
<reference evidence="2" key="1">
    <citation type="submission" date="2021-02" db="EMBL/GenBank/DDBJ databases">
        <title>Genome-Resolved Metagenomics of a Microbial Community Performing Photosynthetic Biological Nutrient Removal.</title>
        <authorList>
            <person name="Mcdaniel E.A."/>
        </authorList>
    </citation>
    <scope>NUCLEOTIDE SEQUENCE</scope>
    <source>
        <strain evidence="2">UWPOB_OBS1</strain>
    </source>
</reference>
<dbReference type="EMBL" id="JAFLCK010000003">
    <property type="protein sequence ID" value="MBN8659301.1"/>
    <property type="molecule type" value="Genomic_DNA"/>
</dbReference>
<name>A0A8J7TKU4_9BACT</name>
<dbReference type="PANTHER" id="PTHR36304:SF4">
    <property type="entry name" value="DUF4388 DOMAIN-CONTAINING PROTEIN"/>
    <property type="match status" value="1"/>
</dbReference>
<dbReference type="InterPro" id="IPR029787">
    <property type="entry name" value="Nucleotide_cyclase"/>
</dbReference>
<feature type="domain" description="GGDEF" evidence="1">
    <location>
        <begin position="365"/>
        <end position="531"/>
    </location>
</feature>
<dbReference type="Pfam" id="PF14332">
    <property type="entry name" value="DUF4388"/>
    <property type="match status" value="1"/>
</dbReference>
<evidence type="ECO:0000313" key="2">
    <source>
        <dbReference type="EMBL" id="MBN8659301.1"/>
    </source>
</evidence>
<dbReference type="Gene3D" id="3.30.70.270">
    <property type="match status" value="1"/>
</dbReference>
<dbReference type="InterPro" id="IPR025497">
    <property type="entry name" value="PatA-like_N"/>
</dbReference>
<dbReference type="AlphaFoldDB" id="A0A8J7TKU4"/>
<accession>A0A8J7TKU4</accession>
<dbReference type="Proteomes" id="UP000664277">
    <property type="component" value="Unassembled WGS sequence"/>
</dbReference>
<evidence type="ECO:0000259" key="1">
    <source>
        <dbReference type="SMART" id="SM00267"/>
    </source>
</evidence>
<evidence type="ECO:0000313" key="3">
    <source>
        <dbReference type="Proteomes" id="UP000664277"/>
    </source>
</evidence>
<protein>
    <submittedName>
        <fullName evidence="2">DUF4388 domain-containing protein</fullName>
    </submittedName>
</protein>
<dbReference type="SUPFAM" id="SSF55073">
    <property type="entry name" value="Nucleotide cyclase"/>
    <property type="match status" value="1"/>
</dbReference>
<comment type="caution">
    <text evidence="2">The sequence shown here is derived from an EMBL/GenBank/DDBJ whole genome shotgun (WGS) entry which is preliminary data.</text>
</comment>
<dbReference type="SMART" id="SM00267">
    <property type="entry name" value="GGDEF"/>
    <property type="match status" value="1"/>
</dbReference>
<organism evidence="2 3">
    <name type="scientific">Candidatus Obscuribacter phosphatis</name>
    <dbReference type="NCBI Taxonomy" id="1906157"/>
    <lineage>
        <taxon>Bacteria</taxon>
        <taxon>Bacillati</taxon>
        <taxon>Candidatus Melainabacteria</taxon>
        <taxon>Candidatus Obscuribacterales</taxon>
        <taxon>Candidatus Obscuribacteraceae</taxon>
        <taxon>Candidatus Obscuribacter</taxon>
    </lineage>
</organism>